<feature type="signal peptide" evidence="2">
    <location>
        <begin position="1"/>
        <end position="17"/>
    </location>
</feature>
<comment type="caution">
    <text evidence="3">The sequence shown here is derived from an EMBL/GenBank/DDBJ whole genome shotgun (WGS) entry which is preliminary data.</text>
</comment>
<organism evidence="3 4">
    <name type="scientific">Cylindrotheca closterium</name>
    <dbReference type="NCBI Taxonomy" id="2856"/>
    <lineage>
        <taxon>Eukaryota</taxon>
        <taxon>Sar</taxon>
        <taxon>Stramenopiles</taxon>
        <taxon>Ochrophyta</taxon>
        <taxon>Bacillariophyta</taxon>
        <taxon>Bacillariophyceae</taxon>
        <taxon>Bacillariophycidae</taxon>
        <taxon>Bacillariales</taxon>
        <taxon>Bacillariaceae</taxon>
        <taxon>Cylindrotheca</taxon>
    </lineage>
</organism>
<dbReference type="AlphaFoldDB" id="A0AAD2G7J7"/>
<keyword evidence="4" id="KW-1185">Reference proteome</keyword>
<accession>A0AAD2G7J7</accession>
<dbReference type="EMBL" id="CAKOGP040002203">
    <property type="protein sequence ID" value="CAJ1965573.1"/>
    <property type="molecule type" value="Genomic_DNA"/>
</dbReference>
<gene>
    <name evidence="3" type="ORF">CYCCA115_LOCUS21179</name>
</gene>
<feature type="compositionally biased region" description="Low complexity" evidence="1">
    <location>
        <begin position="67"/>
        <end position="76"/>
    </location>
</feature>
<reference evidence="3" key="1">
    <citation type="submission" date="2023-08" db="EMBL/GenBank/DDBJ databases">
        <authorList>
            <person name="Audoor S."/>
            <person name="Bilcke G."/>
        </authorList>
    </citation>
    <scope>NUCLEOTIDE SEQUENCE</scope>
</reference>
<proteinExistence type="predicted"/>
<keyword evidence="2" id="KW-0732">Signal</keyword>
<feature type="region of interest" description="Disordered" evidence="1">
    <location>
        <begin position="65"/>
        <end position="84"/>
    </location>
</feature>
<name>A0AAD2G7J7_9STRA</name>
<dbReference type="Proteomes" id="UP001295423">
    <property type="component" value="Unassembled WGS sequence"/>
</dbReference>
<evidence type="ECO:0000313" key="3">
    <source>
        <dbReference type="EMBL" id="CAJ1965573.1"/>
    </source>
</evidence>
<evidence type="ECO:0000256" key="1">
    <source>
        <dbReference type="SAM" id="MobiDB-lite"/>
    </source>
</evidence>
<feature type="chain" id="PRO_5041920737" evidence="2">
    <location>
        <begin position="18"/>
        <end position="239"/>
    </location>
</feature>
<protein>
    <submittedName>
        <fullName evidence="3">Uncharacterized protein</fullName>
    </submittedName>
</protein>
<evidence type="ECO:0000256" key="2">
    <source>
        <dbReference type="SAM" id="SignalP"/>
    </source>
</evidence>
<evidence type="ECO:0000313" key="4">
    <source>
        <dbReference type="Proteomes" id="UP001295423"/>
    </source>
</evidence>
<sequence>MILSSAAIVAVIGLSSSNTIIPSANAFVLLPRQQQQQQQQQPPSRLVRTTTTFLAAPDDTITSVVETNSNNKSNNTKKSDFSDPLRPVVNGETLLIPFSENEVDLGNGETNNGPFSWIAPYMKLGGYEPGAKLVGGIATKINPDADDYEFKDEIYSKEVQEERIAAATEEVVNISPEERQRRRDIAYACYIATAFYAFVSSNILIDDFTPSIADHLWRLAIFVPLSTGYGLQLSADRGL</sequence>